<keyword evidence="1" id="KW-1133">Transmembrane helix</keyword>
<dbReference type="RefSeq" id="WP_168041268.1">
    <property type="nucleotide sequence ID" value="NZ_JAAEDK010000044.1"/>
</dbReference>
<sequence length="189" mass="20229">MSPFRPRDRRRGSVAIEFVLVAPVIAMLGLAVLDVVDFLRVTLRLERTAGEVANIVAQYEMLTESDVAALFDLAARIAAPHRVTQADGAVILSGLANQGSGTVVLWQRRAGAGGYASAFGNEGGPATIPPRSADLVLTSGQGAIVAEVFLAREPWILAGRFLPSDPFTRLQSFALQRPRMVSILRMTTS</sequence>
<dbReference type="AlphaFoldDB" id="A0A9X9WL78"/>
<comment type="caution">
    <text evidence="3">The sequence shown here is derived from an EMBL/GenBank/DDBJ whole genome shotgun (WGS) entry which is preliminary data.</text>
</comment>
<proteinExistence type="predicted"/>
<organism evidence="3 6">
    <name type="scientific">Neoroseomonas oryzicola</name>
    <dbReference type="NCBI Taxonomy" id="535904"/>
    <lineage>
        <taxon>Bacteria</taxon>
        <taxon>Pseudomonadati</taxon>
        <taxon>Pseudomonadota</taxon>
        <taxon>Alphaproteobacteria</taxon>
        <taxon>Acetobacterales</taxon>
        <taxon>Acetobacteraceae</taxon>
        <taxon>Neoroseomonas</taxon>
    </lineage>
</organism>
<keyword evidence="1" id="KW-0472">Membrane</keyword>
<dbReference type="Proteomes" id="UP000746741">
    <property type="component" value="Unassembled WGS sequence"/>
</dbReference>
<accession>A0A9X9WL78</accession>
<evidence type="ECO:0000313" key="3">
    <source>
        <dbReference type="EMBL" id="MBR0661088.1"/>
    </source>
</evidence>
<keyword evidence="5" id="KW-1185">Reference proteome</keyword>
<feature type="transmembrane region" description="Helical" evidence="1">
    <location>
        <begin position="12"/>
        <end position="33"/>
    </location>
</feature>
<gene>
    <name evidence="4" type="ORF">GWK15_10720</name>
    <name evidence="3" type="ORF">GXW75_17665</name>
</gene>
<dbReference type="InterPro" id="IPR012495">
    <property type="entry name" value="TadE-like_dom"/>
</dbReference>
<evidence type="ECO:0000313" key="6">
    <source>
        <dbReference type="Proteomes" id="UP001138708"/>
    </source>
</evidence>
<evidence type="ECO:0000313" key="5">
    <source>
        <dbReference type="Proteomes" id="UP000746741"/>
    </source>
</evidence>
<protein>
    <recommendedName>
        <fullName evidence="2">TadE-like domain-containing protein</fullName>
    </recommendedName>
</protein>
<reference evidence="3" key="3">
    <citation type="journal article" date="2021" name="Syst. Appl. Microbiol.">
        <title>Roseomonas hellenica sp. nov., isolated from roots of wild-growing Alkanna tinctoria.</title>
        <authorList>
            <person name="Rat A."/>
            <person name="Naranjo H.D."/>
            <person name="Lebbe L."/>
            <person name="Cnockaert M."/>
            <person name="Krigas N."/>
            <person name="Grigoriadou K."/>
            <person name="Maloupa E."/>
            <person name="Willems A."/>
        </authorList>
    </citation>
    <scope>NUCLEOTIDE SEQUENCE</scope>
    <source>
        <strain evidence="3">LMG 31161</strain>
    </source>
</reference>
<evidence type="ECO:0000256" key="1">
    <source>
        <dbReference type="SAM" id="Phobius"/>
    </source>
</evidence>
<evidence type="ECO:0000313" key="4">
    <source>
        <dbReference type="EMBL" id="NKE17416.1"/>
    </source>
</evidence>
<dbReference type="EMBL" id="JAAEDK010000044">
    <property type="protein sequence ID" value="MBR0661088.1"/>
    <property type="molecule type" value="Genomic_DNA"/>
</dbReference>
<keyword evidence="1" id="KW-0812">Transmembrane</keyword>
<feature type="domain" description="TadE-like" evidence="2">
    <location>
        <begin position="12"/>
        <end position="53"/>
    </location>
</feature>
<dbReference type="EMBL" id="JAAVUP010000002">
    <property type="protein sequence ID" value="NKE17416.1"/>
    <property type="molecule type" value="Genomic_DNA"/>
</dbReference>
<reference evidence="3" key="1">
    <citation type="submission" date="2020-01" db="EMBL/GenBank/DDBJ databases">
        <authorList>
            <person name="Rat A."/>
        </authorList>
    </citation>
    <scope>NUCLEOTIDE SEQUENCE</scope>
    <source>
        <strain evidence="3">LMG 31161</strain>
    </source>
</reference>
<name>A0A9X9WL78_9PROT</name>
<dbReference type="Proteomes" id="UP001138708">
    <property type="component" value="Unassembled WGS sequence"/>
</dbReference>
<dbReference type="Pfam" id="PF07811">
    <property type="entry name" value="TadE"/>
    <property type="match status" value="1"/>
</dbReference>
<evidence type="ECO:0000259" key="2">
    <source>
        <dbReference type="Pfam" id="PF07811"/>
    </source>
</evidence>
<reference evidence="4 5" key="2">
    <citation type="submission" date="2020-02" db="EMBL/GenBank/DDBJ databases">
        <authorList>
            <person name="Sun Q."/>
            <person name="Inoue M."/>
        </authorList>
    </citation>
    <scope>NUCLEOTIDE SEQUENCE [LARGE SCALE GENOMIC DNA]</scope>
    <source>
        <strain evidence="4 5">KCTC 22478</strain>
    </source>
</reference>